<comment type="caution">
    <text evidence="3">The sequence shown here is derived from an EMBL/GenBank/DDBJ whole genome shotgun (WGS) entry which is preliminary data.</text>
</comment>
<dbReference type="InterPro" id="IPR036638">
    <property type="entry name" value="HLH_DNA-bd_sf"/>
</dbReference>
<dbReference type="AlphaFoldDB" id="A0A9P6UB40"/>
<feature type="compositionally biased region" description="Polar residues" evidence="1">
    <location>
        <begin position="184"/>
        <end position="201"/>
    </location>
</feature>
<feature type="compositionally biased region" description="Low complexity" evidence="1">
    <location>
        <begin position="150"/>
        <end position="183"/>
    </location>
</feature>
<feature type="compositionally biased region" description="Polar residues" evidence="1">
    <location>
        <begin position="367"/>
        <end position="384"/>
    </location>
</feature>
<keyword evidence="4" id="KW-1185">Reference proteome</keyword>
<gene>
    <name evidence="3" type="ORF">DFQ27_008818</name>
</gene>
<feature type="compositionally biased region" description="Low complexity" evidence="1">
    <location>
        <begin position="311"/>
        <end position="357"/>
    </location>
</feature>
<evidence type="ECO:0000313" key="4">
    <source>
        <dbReference type="Proteomes" id="UP000807716"/>
    </source>
</evidence>
<dbReference type="OrthoDB" id="690068at2759"/>
<dbReference type="EMBL" id="JAAAJB010000076">
    <property type="protein sequence ID" value="KAG0267400.1"/>
    <property type="molecule type" value="Genomic_DNA"/>
</dbReference>
<dbReference type="Proteomes" id="UP000807716">
    <property type="component" value="Unassembled WGS sequence"/>
</dbReference>
<dbReference type="InterPro" id="IPR011598">
    <property type="entry name" value="bHLH_dom"/>
</dbReference>
<feature type="compositionally biased region" description="Polar residues" evidence="1">
    <location>
        <begin position="1"/>
        <end position="13"/>
    </location>
</feature>
<feature type="compositionally biased region" description="Low complexity" evidence="1">
    <location>
        <begin position="250"/>
        <end position="262"/>
    </location>
</feature>
<feature type="region of interest" description="Disordered" evidence="1">
    <location>
        <begin position="141"/>
        <end position="384"/>
    </location>
</feature>
<reference evidence="3" key="1">
    <citation type="journal article" date="2020" name="Fungal Divers.">
        <title>Resolving the Mortierellaceae phylogeny through synthesis of multi-gene phylogenetics and phylogenomics.</title>
        <authorList>
            <person name="Vandepol N."/>
            <person name="Liber J."/>
            <person name="Desiro A."/>
            <person name="Na H."/>
            <person name="Kennedy M."/>
            <person name="Barry K."/>
            <person name="Grigoriev I.V."/>
            <person name="Miller A.N."/>
            <person name="O'Donnell K."/>
            <person name="Stajich J.E."/>
            <person name="Bonito G."/>
        </authorList>
    </citation>
    <scope>NUCLEOTIDE SEQUENCE</scope>
    <source>
        <strain evidence="3">BC1065</strain>
    </source>
</reference>
<dbReference type="Pfam" id="PF00010">
    <property type="entry name" value="HLH"/>
    <property type="match status" value="1"/>
</dbReference>
<feature type="compositionally biased region" description="Basic and acidic residues" evidence="1">
    <location>
        <begin position="77"/>
        <end position="96"/>
    </location>
</feature>
<name>A0A9P6UB40_9FUNG</name>
<protein>
    <recommendedName>
        <fullName evidence="2">BHLH domain-containing protein</fullName>
    </recommendedName>
</protein>
<accession>A0A9P6UB40</accession>
<evidence type="ECO:0000259" key="2">
    <source>
        <dbReference type="PROSITE" id="PS50888"/>
    </source>
</evidence>
<organism evidence="3 4">
    <name type="scientific">Actinomortierella ambigua</name>
    <dbReference type="NCBI Taxonomy" id="1343610"/>
    <lineage>
        <taxon>Eukaryota</taxon>
        <taxon>Fungi</taxon>
        <taxon>Fungi incertae sedis</taxon>
        <taxon>Mucoromycota</taxon>
        <taxon>Mortierellomycotina</taxon>
        <taxon>Mortierellomycetes</taxon>
        <taxon>Mortierellales</taxon>
        <taxon>Mortierellaceae</taxon>
        <taxon>Actinomortierella</taxon>
    </lineage>
</organism>
<evidence type="ECO:0000313" key="3">
    <source>
        <dbReference type="EMBL" id="KAG0267400.1"/>
    </source>
</evidence>
<dbReference type="SUPFAM" id="SSF47459">
    <property type="entry name" value="HLH, helix-loop-helix DNA-binding domain"/>
    <property type="match status" value="1"/>
</dbReference>
<evidence type="ECO:0000256" key="1">
    <source>
        <dbReference type="SAM" id="MobiDB-lite"/>
    </source>
</evidence>
<dbReference type="CDD" id="cd00083">
    <property type="entry name" value="bHLH_SF"/>
    <property type="match status" value="1"/>
</dbReference>
<feature type="region of interest" description="Disordered" evidence="1">
    <location>
        <begin position="1"/>
        <end position="22"/>
    </location>
</feature>
<feature type="domain" description="BHLH" evidence="2">
    <location>
        <begin position="46"/>
        <end position="130"/>
    </location>
</feature>
<sequence>MTATKAPSQSSPTANPPPRNVFRLHGVNVLNRKNVDSISRLTALEKRRATHILDERQRRDTMNQLLAELASLVRESAAELEKQEQQQQQQEHHHLQAEQGDNASADQKKPPVKSNSITTLRNAITEIRRLRSCMGLATVTPPCPASLQQPSSRSRNTSPSSMATISGSFNSNNNTTSGSCNSTPMSSPKMSYRSISPQQQPLPYVASAPAPQPNYHHPHHYQQQQQQQQQQHYPAYPHSSAFANSTNGIQLQSPPLSPSSPSAHKHFTSSSPPMVGNAAHQIPSLPSLFAGSSSPSTSSYAHHPSPPLAPQYSSYYSTQQQQQQPKQQGYALPPLSAAVNPSSPSSSSPASSSSAPPLLLPHPFMSAPSQPASVYTGASQYAPM</sequence>
<feature type="compositionally biased region" description="Low complexity" evidence="1">
    <location>
        <begin position="221"/>
        <end position="238"/>
    </location>
</feature>
<feature type="compositionally biased region" description="Low complexity" evidence="1">
    <location>
        <begin position="283"/>
        <end position="303"/>
    </location>
</feature>
<feature type="region of interest" description="Disordered" evidence="1">
    <location>
        <begin position="77"/>
        <end position="120"/>
    </location>
</feature>
<dbReference type="GO" id="GO:0046983">
    <property type="term" value="F:protein dimerization activity"/>
    <property type="evidence" value="ECO:0007669"/>
    <property type="project" value="InterPro"/>
</dbReference>
<dbReference type="Gene3D" id="4.10.280.10">
    <property type="entry name" value="Helix-loop-helix DNA-binding domain"/>
    <property type="match status" value="1"/>
</dbReference>
<proteinExistence type="predicted"/>
<dbReference type="PROSITE" id="PS50888">
    <property type="entry name" value="BHLH"/>
    <property type="match status" value="1"/>
</dbReference>